<dbReference type="InterPro" id="IPR014622">
    <property type="entry name" value="UCP036794_erythomycin"/>
</dbReference>
<protein>
    <submittedName>
        <fullName evidence="1">Erythromycin esterase</fullName>
    </submittedName>
</protein>
<proteinExistence type="predicted"/>
<accession>A0A2G8TI55</accession>
<dbReference type="InterPro" id="IPR052036">
    <property type="entry name" value="Hydrolase/PRTase-associated"/>
</dbReference>
<dbReference type="InterPro" id="IPR007815">
    <property type="entry name" value="Emycin_Estase"/>
</dbReference>
<dbReference type="Gene3D" id="3.40.1660.10">
    <property type="entry name" value="EreA-like (biosynthetic domain)"/>
    <property type="match status" value="1"/>
</dbReference>
<evidence type="ECO:0000313" key="1">
    <source>
        <dbReference type="EMBL" id="PIL45722.1"/>
    </source>
</evidence>
<dbReference type="Gene3D" id="3.30.1870.10">
    <property type="entry name" value="EreA-like, domain 2"/>
    <property type="match status" value="1"/>
</dbReference>
<keyword evidence="2" id="KW-1185">Reference proteome</keyword>
<dbReference type="EMBL" id="PDOC01000003">
    <property type="protein sequence ID" value="PIL45722.1"/>
    <property type="molecule type" value="Genomic_DNA"/>
</dbReference>
<comment type="caution">
    <text evidence="1">The sequence shown here is derived from an EMBL/GenBank/DDBJ whole genome shotgun (WGS) entry which is preliminary data.</text>
</comment>
<dbReference type="PANTHER" id="PTHR31299">
    <property type="entry name" value="ESTERASE, PUTATIVE (AFU_ORTHOLOGUE AFUA_1G05850)-RELATED"/>
    <property type="match status" value="1"/>
</dbReference>
<name>A0A2G8TI55_9BURK</name>
<sequence length="453" mass="50671">MPTSTFSATDTAALTRAIADSAHVLDGGAGDYDALLDLIGDARFVLLGEATHGTHEFYEQRARITERLIGEKGFIAVAVEADWPDAYRVNRYVRAEGGDVDAVGALGGFRRFPSWMWRNDDVVHFIDWLRAYNDARPGAARTGFYGLDLYSLFTSMEEVLRYLQQVDPAGAEEARKRYACFDHYGDDSQQYAYAAGLGSSESCQREVVATLEQIQQRAAADMQRDGIGASDAFFYAQQNARLVKNAEEYYRTMFRGRVSSWNLRDRHMAETLDALAEHLAQTRGVPAKVVVWEHNSHVGDARATEVGRLGEWTVGELARKRYGDDAFLVGFSTYDGWVTAASDWDGPAERKQVRPALAGSYEDLFHQTGLGNFMLPLRPRSAARDALLEARLQRAIGVLYLPRTERQSHYFSARLPHQFDAMIHIDTTDAVHPLEPTSHWDKGEAPETYPVGL</sequence>
<reference evidence="1 2" key="1">
    <citation type="submission" date="2017-10" db="EMBL/GenBank/DDBJ databases">
        <title>Massilia psychrophilum sp. nov., a novel purple-pigmented bacterium isolated from Tianshan glacier, Xinjiang Municipality, China.</title>
        <authorList>
            <person name="Wang H."/>
        </authorList>
    </citation>
    <scope>NUCLEOTIDE SEQUENCE [LARGE SCALE GENOMIC DNA]</scope>
    <source>
        <strain evidence="1 2">JCM 30074</strain>
    </source>
</reference>
<dbReference type="PANTHER" id="PTHR31299:SF0">
    <property type="entry name" value="ESTERASE, PUTATIVE (AFU_ORTHOLOGUE AFUA_1G05850)-RELATED"/>
    <property type="match status" value="1"/>
</dbReference>
<dbReference type="Pfam" id="PF05139">
    <property type="entry name" value="Erythro_esteras"/>
    <property type="match status" value="1"/>
</dbReference>
<dbReference type="PIRSF" id="PIRSF036794">
    <property type="entry name" value="UCP_erythr_ester"/>
    <property type="match status" value="1"/>
</dbReference>
<dbReference type="OrthoDB" id="9810066at2"/>
<dbReference type="Gene3D" id="1.20.1440.30">
    <property type="entry name" value="Biosynthetic Protein domain"/>
    <property type="match status" value="1"/>
</dbReference>
<organism evidence="1 2">
    <name type="scientific">Massilia eurypsychrophila</name>
    <dbReference type="NCBI Taxonomy" id="1485217"/>
    <lineage>
        <taxon>Bacteria</taxon>
        <taxon>Pseudomonadati</taxon>
        <taxon>Pseudomonadota</taxon>
        <taxon>Betaproteobacteria</taxon>
        <taxon>Burkholderiales</taxon>
        <taxon>Oxalobacteraceae</taxon>
        <taxon>Telluria group</taxon>
        <taxon>Massilia</taxon>
    </lineage>
</organism>
<dbReference type="GO" id="GO:0046677">
    <property type="term" value="P:response to antibiotic"/>
    <property type="evidence" value="ECO:0007669"/>
    <property type="project" value="InterPro"/>
</dbReference>
<dbReference type="AlphaFoldDB" id="A0A2G8TI55"/>
<dbReference type="Proteomes" id="UP000230390">
    <property type="component" value="Unassembled WGS sequence"/>
</dbReference>
<dbReference type="RefSeq" id="WP_099787632.1">
    <property type="nucleotide sequence ID" value="NZ_JBHLYV010000029.1"/>
</dbReference>
<evidence type="ECO:0000313" key="2">
    <source>
        <dbReference type="Proteomes" id="UP000230390"/>
    </source>
</evidence>
<gene>
    <name evidence="1" type="ORF">CR105_06505</name>
</gene>
<dbReference type="SUPFAM" id="SSF159501">
    <property type="entry name" value="EreA/ChaN-like"/>
    <property type="match status" value="1"/>
</dbReference>
<dbReference type="CDD" id="cd14728">
    <property type="entry name" value="Ere-like"/>
    <property type="match status" value="1"/>
</dbReference>